<dbReference type="Proteomes" id="UP001642360">
    <property type="component" value="Unassembled WGS sequence"/>
</dbReference>
<evidence type="ECO:0000313" key="4">
    <source>
        <dbReference type="Proteomes" id="UP001642360"/>
    </source>
</evidence>
<dbReference type="Pfam" id="PF07800">
    <property type="entry name" value="DUF1644"/>
    <property type="match status" value="1"/>
</dbReference>
<gene>
    <name evidence="2" type="ORF">ILEXP_LOCUS14271</name>
    <name evidence="3" type="ORF">ILEXP_LOCUS33991</name>
</gene>
<feature type="compositionally biased region" description="Basic residues" evidence="1">
    <location>
        <begin position="435"/>
        <end position="448"/>
    </location>
</feature>
<evidence type="ECO:0000256" key="1">
    <source>
        <dbReference type="SAM" id="MobiDB-lite"/>
    </source>
</evidence>
<dbReference type="AlphaFoldDB" id="A0ABC8RUR1"/>
<protein>
    <submittedName>
        <fullName evidence="2">Uncharacterized protein</fullName>
    </submittedName>
</protein>
<sequence>MTAILTIEEIKAMLFAIPSMKAPGLDEILALFYTMYWHVVGEDLALPVSIILDLLVFVTSHTSPQALEPTSSGGRSGPPSNLYVLQCFSESSSDSTALETLCVSKKIELKRIRMPKDRRIRSFDASRGSPYPCSSRNGDLCKSKTPSLPVGNEKEWEEARCPICIEHPHNAVLLLCSSSDKGCRPYMCDTSHRHSNCLDQFCLSSGATKSTEEAPSRPTSQRESEEWMSSCQSRYHWKRLPKLVCPLCRGQISACVVVEAARQFMNSKPRICSLATCDFSGRSYSELRKHARLEHPSVCPSEADPRRQRDWTTLEHQRLSEDFLSAYQQEIGVEWSEGSLFSDSDWMVMGHRSGLWDILGSIYEYVDQLVGIIEFELSFPYDSWFETSELGSSRSDGRSGNSRSTTSRTTSHTETVPAARWGSNFSLGSSPGLQHPRRLGWRQSRRNN</sequence>
<accession>A0ABC8RUR1</accession>
<dbReference type="EMBL" id="CAUOFW020001575">
    <property type="protein sequence ID" value="CAK9146428.1"/>
    <property type="molecule type" value="Genomic_DNA"/>
</dbReference>
<dbReference type="EMBL" id="CAUOFW020004281">
    <property type="protein sequence ID" value="CAK9164842.1"/>
    <property type="molecule type" value="Genomic_DNA"/>
</dbReference>
<dbReference type="PANTHER" id="PTHR31197:SF40">
    <property type="entry name" value="ZINC FINGER, RING_FYVE_PHD-TYPE"/>
    <property type="match status" value="1"/>
</dbReference>
<reference evidence="2 4" key="1">
    <citation type="submission" date="2024-02" db="EMBL/GenBank/DDBJ databases">
        <authorList>
            <person name="Vignale AGUSTIN F."/>
            <person name="Sosa J E."/>
            <person name="Modenutti C."/>
        </authorList>
    </citation>
    <scope>NUCLEOTIDE SEQUENCE [LARGE SCALE GENOMIC DNA]</scope>
</reference>
<proteinExistence type="predicted"/>
<feature type="region of interest" description="Disordered" evidence="1">
    <location>
        <begin position="389"/>
        <end position="448"/>
    </location>
</feature>
<name>A0ABC8RUR1_9AQUA</name>
<dbReference type="InterPro" id="IPR012866">
    <property type="entry name" value="DUF1644"/>
</dbReference>
<keyword evidence="4" id="KW-1185">Reference proteome</keyword>
<dbReference type="PANTHER" id="PTHR31197">
    <property type="entry name" value="OS01G0612600 PROTEIN"/>
    <property type="match status" value="1"/>
</dbReference>
<organism evidence="2 4">
    <name type="scientific">Ilex paraguariensis</name>
    <name type="common">yerba mate</name>
    <dbReference type="NCBI Taxonomy" id="185542"/>
    <lineage>
        <taxon>Eukaryota</taxon>
        <taxon>Viridiplantae</taxon>
        <taxon>Streptophyta</taxon>
        <taxon>Embryophyta</taxon>
        <taxon>Tracheophyta</taxon>
        <taxon>Spermatophyta</taxon>
        <taxon>Magnoliopsida</taxon>
        <taxon>eudicotyledons</taxon>
        <taxon>Gunneridae</taxon>
        <taxon>Pentapetalae</taxon>
        <taxon>asterids</taxon>
        <taxon>campanulids</taxon>
        <taxon>Aquifoliales</taxon>
        <taxon>Aquifoliaceae</taxon>
        <taxon>Ilex</taxon>
    </lineage>
</organism>
<comment type="caution">
    <text evidence="2">The sequence shown here is derived from an EMBL/GenBank/DDBJ whole genome shotgun (WGS) entry which is preliminary data.</text>
</comment>
<evidence type="ECO:0000313" key="3">
    <source>
        <dbReference type="EMBL" id="CAK9164842.1"/>
    </source>
</evidence>
<feature type="compositionally biased region" description="Low complexity" evidence="1">
    <location>
        <begin position="391"/>
        <end position="410"/>
    </location>
</feature>
<evidence type="ECO:0000313" key="2">
    <source>
        <dbReference type="EMBL" id="CAK9146428.1"/>
    </source>
</evidence>
<feature type="compositionally biased region" description="Polar residues" evidence="1">
    <location>
        <begin position="423"/>
        <end position="432"/>
    </location>
</feature>